<feature type="domain" description="AsmA" evidence="3">
    <location>
        <begin position="30"/>
        <end position="138"/>
    </location>
</feature>
<feature type="domain" description="AsmA" evidence="3">
    <location>
        <begin position="725"/>
        <end position="906"/>
    </location>
</feature>
<feature type="transmembrane region" description="Helical" evidence="2">
    <location>
        <begin position="29"/>
        <end position="48"/>
    </location>
</feature>
<dbReference type="PANTHER" id="PTHR30441:SF4">
    <property type="entry name" value="PROTEIN ASMA"/>
    <property type="match status" value="1"/>
</dbReference>
<proteinExistence type="predicted"/>
<keyword evidence="2" id="KW-1133">Transmembrane helix</keyword>
<dbReference type="PANTHER" id="PTHR30441">
    <property type="entry name" value="DUF748 DOMAIN-CONTAINING PROTEIN"/>
    <property type="match status" value="1"/>
</dbReference>
<protein>
    <recommendedName>
        <fullName evidence="3">AsmA domain-containing protein</fullName>
    </recommendedName>
</protein>
<dbReference type="GO" id="GO:0005886">
    <property type="term" value="C:plasma membrane"/>
    <property type="evidence" value="ECO:0007669"/>
    <property type="project" value="TreeGrafter"/>
</dbReference>
<organism evidence="4 5">
    <name type="scientific">Teichococcus rhizosphaerae</name>
    <dbReference type="NCBI Taxonomy" id="1335062"/>
    <lineage>
        <taxon>Bacteria</taxon>
        <taxon>Pseudomonadati</taxon>
        <taxon>Pseudomonadota</taxon>
        <taxon>Alphaproteobacteria</taxon>
        <taxon>Acetobacterales</taxon>
        <taxon>Roseomonadaceae</taxon>
        <taxon>Roseomonas</taxon>
    </lineage>
</organism>
<evidence type="ECO:0000256" key="1">
    <source>
        <dbReference type="SAM" id="MobiDB-lite"/>
    </source>
</evidence>
<comment type="caution">
    <text evidence="4">The sequence shown here is derived from an EMBL/GenBank/DDBJ whole genome shotgun (WGS) entry which is preliminary data.</text>
</comment>
<keyword evidence="2" id="KW-0472">Membrane</keyword>
<feature type="region of interest" description="Disordered" evidence="1">
    <location>
        <begin position="1"/>
        <end position="21"/>
    </location>
</feature>
<evidence type="ECO:0000259" key="3">
    <source>
        <dbReference type="Pfam" id="PF05170"/>
    </source>
</evidence>
<keyword evidence="5" id="KW-1185">Reference proteome</keyword>
<dbReference type="Pfam" id="PF05170">
    <property type="entry name" value="AsmA"/>
    <property type="match status" value="2"/>
</dbReference>
<gene>
    <name evidence="4" type="ORF">CR162_07290</name>
</gene>
<accession>A0A2C7ADY2</accession>
<dbReference type="AlphaFoldDB" id="A0A2C7ADY2"/>
<name>A0A2C7ADY2_9PROT</name>
<dbReference type="InterPro" id="IPR007844">
    <property type="entry name" value="AsmA"/>
</dbReference>
<dbReference type="Proteomes" id="UP000223527">
    <property type="component" value="Unassembled WGS sequence"/>
</dbReference>
<keyword evidence="2" id="KW-0812">Transmembrane</keyword>
<sequence length="975" mass="100921">MGTRGGLMPPLPPPTPGGARPRRPWLGRLGIGALLLLPLLVLAALWFGPRLTDWNEHRDRLAILAAGRLGQPVTLAGPVKLALLPQPMLEAGGVTIGGPDGEISIEARALRLRLDWPALLRLELEPREVALVGAEIRLPWPPAPGQPFRPPPWLTGLQGRVQDSRIIIGQVALERVEAGLAAGGPADALRIEGRFRWRQTEVAFETTLGRPGWDGIAPLALTLSGARASVSTSGVLLPEGGFEGNLQGGGSDLAALLPAPPGSFRLRGRLSVTAELLAAEELSLDIAGSPARGAATLRVSPAPRLDLALQTGRVELDPWMAALRGAGAAALPFGLDLTAEAATLRGITLRRLRGALSVEGDRLTLANVGALLPGDTEVELDGATTGRGGTGRLEAALRFRGEALRATLAALGLPLEGTDPSRLRSGEGRLRLTLDEAQAAISEFAATLDGSRVSGAGVLRFGARPALGLGLNFERLALDGWLPPALGWPAIQARLAGIDANLRLSAEQAAWRGLTFQGLSADAALENGRLTARRLAARVAESELALSGVAQLGPTPRLTDLALEVSAPSAAPLLALLPGAWPDQEPIAGAPLSLRLSGSGPTGALALRGGLELGDLRAELNGTLDLALPRYSGALTLRHPGAPRLLAELAGFAMPGWLDEGSLSLIANVALSPQELVAENFDLVAAGLRLGGQVNLAQGERRPRLTGRVSAERLLLPGLDWRSREPLALDGLQVLDAELALAAQRVEPVGLPVLEQAAATLRLRDGALVLEGARAQLAGGRISGALRLDGAASPPVLAVQGSMAGLSLPGPLTGLPLDLSAGRVEAALDLRATGHSPAALLATLDGQAKLSVRDGILTGADLRGALAAAERADLVAAEAGLRAALGDGATAFEGLDLAARIRSGRAVLEQGRMAMAETAGASLAGELDLARGGMDLLLALRDAEGPEFGLRLTGPLHLPRRVPDLADWLGWRAER</sequence>
<dbReference type="GO" id="GO:0090313">
    <property type="term" value="P:regulation of protein targeting to membrane"/>
    <property type="evidence" value="ECO:0007669"/>
    <property type="project" value="TreeGrafter"/>
</dbReference>
<dbReference type="EMBL" id="PDNU01000008">
    <property type="protein sequence ID" value="PHK95645.1"/>
    <property type="molecule type" value="Genomic_DNA"/>
</dbReference>
<dbReference type="InterPro" id="IPR052894">
    <property type="entry name" value="AsmA-related"/>
</dbReference>
<evidence type="ECO:0000256" key="2">
    <source>
        <dbReference type="SAM" id="Phobius"/>
    </source>
</evidence>
<evidence type="ECO:0000313" key="4">
    <source>
        <dbReference type="EMBL" id="PHK95645.1"/>
    </source>
</evidence>
<evidence type="ECO:0000313" key="5">
    <source>
        <dbReference type="Proteomes" id="UP000223527"/>
    </source>
</evidence>
<reference evidence="4 5" key="1">
    <citation type="submission" date="2017-10" db="EMBL/GenBank/DDBJ databases">
        <authorList>
            <person name="Banno H."/>
            <person name="Chua N.-H."/>
        </authorList>
    </citation>
    <scope>NUCLEOTIDE SEQUENCE [LARGE SCALE GENOMIC DNA]</scope>
    <source>
        <strain evidence="4 5">YW11</strain>
    </source>
</reference>